<dbReference type="EMBL" id="LR746264">
    <property type="protein sequence ID" value="CAA7387930.1"/>
    <property type="molecule type" value="Genomic_DNA"/>
</dbReference>
<keyword evidence="5" id="KW-1185">Reference proteome</keyword>
<dbReference type="AlphaFoldDB" id="A0A7I8JW30"/>
<dbReference type="InterPro" id="IPR040389">
    <property type="entry name" value="SMR"/>
</dbReference>
<evidence type="ECO:0000256" key="1">
    <source>
        <dbReference type="ARBA" id="ARBA00023013"/>
    </source>
</evidence>
<accession>A0A7I8JW30</accession>
<gene>
    <name evidence="4" type="ORF">SI8410_01000259</name>
</gene>
<dbReference type="OrthoDB" id="1840446at2759"/>
<evidence type="ECO:0000313" key="5">
    <source>
        <dbReference type="Proteomes" id="UP000663760"/>
    </source>
</evidence>
<name>A0A7I8JW30_SPIIN</name>
<keyword evidence="1" id="KW-0649">Protein kinase inhibitor</keyword>
<dbReference type="GO" id="GO:0005634">
    <property type="term" value="C:nucleus"/>
    <property type="evidence" value="ECO:0007669"/>
    <property type="project" value="TreeGrafter"/>
</dbReference>
<dbReference type="Proteomes" id="UP000663760">
    <property type="component" value="Chromosome 1"/>
</dbReference>
<keyword evidence="2" id="KW-0131">Cell cycle</keyword>
<evidence type="ECO:0000313" key="4">
    <source>
        <dbReference type="EMBL" id="CAA7387930.1"/>
    </source>
</evidence>
<dbReference type="GO" id="GO:0032875">
    <property type="term" value="P:regulation of DNA endoreduplication"/>
    <property type="evidence" value="ECO:0007669"/>
    <property type="project" value="InterPro"/>
</dbReference>
<dbReference type="GO" id="GO:0004860">
    <property type="term" value="F:protein kinase inhibitor activity"/>
    <property type="evidence" value="ECO:0007669"/>
    <property type="project" value="UniProtKB-KW"/>
</dbReference>
<feature type="region of interest" description="Disordered" evidence="3">
    <location>
        <begin position="37"/>
        <end position="57"/>
    </location>
</feature>
<evidence type="ECO:0000256" key="2">
    <source>
        <dbReference type="ARBA" id="ARBA00023306"/>
    </source>
</evidence>
<proteinExistence type="predicted"/>
<dbReference type="PANTHER" id="PTHR33142:SF8">
    <property type="entry name" value="CYCLIN-DEPENDENT PROTEIN KINASE INHIBITOR SMR9"/>
    <property type="match status" value="1"/>
</dbReference>
<dbReference type="PANTHER" id="PTHR33142">
    <property type="entry name" value="CYCLIN-DEPENDENT PROTEIN KINASE INHIBITOR SMR13"/>
    <property type="match status" value="1"/>
</dbReference>
<sequence length="136" mass="15264">MTSSIRGRERRRKAHYKCCLPGQKKVKAFRETLKTWKTDTGDGDGDDGGATQLPSGCRTPDAGRFYIRESVECPPAPKKKTLTVRCLPMMKSTFFSPPDLELFFSIALRNLSGRSFTDAFIEAHIFPLPLHGGKHF</sequence>
<reference evidence="4" key="1">
    <citation type="submission" date="2020-02" db="EMBL/GenBank/DDBJ databases">
        <authorList>
            <person name="Scholz U."/>
            <person name="Mascher M."/>
            <person name="Fiebig A."/>
        </authorList>
    </citation>
    <scope>NUCLEOTIDE SEQUENCE</scope>
</reference>
<evidence type="ECO:0000256" key="3">
    <source>
        <dbReference type="SAM" id="MobiDB-lite"/>
    </source>
</evidence>
<organism evidence="4 5">
    <name type="scientific">Spirodela intermedia</name>
    <name type="common">Intermediate duckweed</name>
    <dbReference type="NCBI Taxonomy" id="51605"/>
    <lineage>
        <taxon>Eukaryota</taxon>
        <taxon>Viridiplantae</taxon>
        <taxon>Streptophyta</taxon>
        <taxon>Embryophyta</taxon>
        <taxon>Tracheophyta</taxon>
        <taxon>Spermatophyta</taxon>
        <taxon>Magnoliopsida</taxon>
        <taxon>Liliopsida</taxon>
        <taxon>Araceae</taxon>
        <taxon>Lemnoideae</taxon>
        <taxon>Spirodela</taxon>
    </lineage>
</organism>
<protein>
    <submittedName>
        <fullName evidence="4">Uncharacterized protein</fullName>
    </submittedName>
</protein>